<evidence type="ECO:0000256" key="3">
    <source>
        <dbReference type="SAM" id="SignalP"/>
    </source>
</evidence>
<reference evidence="4 5" key="1">
    <citation type="submission" date="2018-03" db="EMBL/GenBank/DDBJ databases">
        <title>Genomes of Pezizomycetes fungi and the evolution of truffles.</title>
        <authorList>
            <person name="Murat C."/>
            <person name="Payen T."/>
            <person name="Noel B."/>
            <person name="Kuo A."/>
            <person name="Martin F.M."/>
        </authorList>
    </citation>
    <scope>NUCLEOTIDE SEQUENCE [LARGE SCALE GENOMIC DNA]</scope>
    <source>
        <strain evidence="4">091103-1</strain>
    </source>
</reference>
<dbReference type="Proteomes" id="UP000246991">
    <property type="component" value="Unassembled WGS sequence"/>
</dbReference>
<evidence type="ECO:0000256" key="1">
    <source>
        <dbReference type="SAM" id="MobiDB-lite"/>
    </source>
</evidence>
<gene>
    <name evidence="4" type="ORF">C7212DRAFT_361167</name>
</gene>
<protein>
    <recommendedName>
        <fullName evidence="6">WAP domain-containing protein</fullName>
    </recommendedName>
</protein>
<keyword evidence="2" id="KW-0472">Membrane</keyword>
<evidence type="ECO:0000313" key="4">
    <source>
        <dbReference type="EMBL" id="PWW80200.1"/>
    </source>
</evidence>
<feature type="chain" id="PRO_5016285576" description="WAP domain-containing protein" evidence="3">
    <location>
        <begin position="19"/>
        <end position="253"/>
    </location>
</feature>
<keyword evidence="5" id="KW-1185">Reference proteome</keyword>
<evidence type="ECO:0000256" key="2">
    <source>
        <dbReference type="SAM" id="Phobius"/>
    </source>
</evidence>
<keyword evidence="2" id="KW-0812">Transmembrane</keyword>
<comment type="caution">
    <text evidence="4">The sequence shown here is derived from an EMBL/GenBank/DDBJ whole genome shotgun (WGS) entry which is preliminary data.</text>
</comment>
<organism evidence="4 5">
    <name type="scientific">Tuber magnatum</name>
    <name type="common">white Piedmont truffle</name>
    <dbReference type="NCBI Taxonomy" id="42249"/>
    <lineage>
        <taxon>Eukaryota</taxon>
        <taxon>Fungi</taxon>
        <taxon>Dikarya</taxon>
        <taxon>Ascomycota</taxon>
        <taxon>Pezizomycotina</taxon>
        <taxon>Pezizomycetes</taxon>
        <taxon>Pezizales</taxon>
        <taxon>Tuberaceae</taxon>
        <taxon>Tuber</taxon>
    </lineage>
</organism>
<dbReference type="EMBL" id="PYWC01000004">
    <property type="protein sequence ID" value="PWW80200.1"/>
    <property type="molecule type" value="Genomic_DNA"/>
</dbReference>
<accession>A0A317T215</accession>
<name>A0A317T215_9PEZI</name>
<keyword evidence="3" id="KW-0732">Signal</keyword>
<dbReference type="AlphaFoldDB" id="A0A317T215"/>
<keyword evidence="2" id="KW-1133">Transmembrane helix</keyword>
<sequence>MKKITLTLPLLLLPIAHANPWLPQTSSAPCAPSENSTWTLKTYPCTPQTPSTTSTFCCLPRETCQISTGGKAQCLPAPTNSPYHLPRPANCSGVAECPLFCKQSEFTCGDVCCPNGRACLSNVCSENLAARAEVTAPNNRSAQAHGVTPPPAAVPAVSRVPTDEKEKTTWVSGKALTAVIVVVVLLVVIALGIVGWVYLVRRRRRMERVRNSPAGLRAFPIVGYAPTPLWRKIFLYIIHADTTATALQEHQYR</sequence>
<dbReference type="OrthoDB" id="5414124at2759"/>
<evidence type="ECO:0008006" key="6">
    <source>
        <dbReference type="Google" id="ProtNLM"/>
    </source>
</evidence>
<feature type="transmembrane region" description="Helical" evidence="2">
    <location>
        <begin position="175"/>
        <end position="200"/>
    </location>
</feature>
<feature type="signal peptide" evidence="3">
    <location>
        <begin position="1"/>
        <end position="18"/>
    </location>
</feature>
<feature type="region of interest" description="Disordered" evidence="1">
    <location>
        <begin position="140"/>
        <end position="160"/>
    </location>
</feature>
<proteinExistence type="predicted"/>
<evidence type="ECO:0000313" key="5">
    <source>
        <dbReference type="Proteomes" id="UP000246991"/>
    </source>
</evidence>